<organism evidence="9 10">
    <name type="scientific">Rhizophagus clarus</name>
    <dbReference type="NCBI Taxonomy" id="94130"/>
    <lineage>
        <taxon>Eukaryota</taxon>
        <taxon>Fungi</taxon>
        <taxon>Fungi incertae sedis</taxon>
        <taxon>Mucoromycota</taxon>
        <taxon>Glomeromycotina</taxon>
        <taxon>Glomeromycetes</taxon>
        <taxon>Glomerales</taxon>
        <taxon>Glomeraceae</taxon>
        <taxon>Rhizophagus</taxon>
    </lineage>
</organism>
<feature type="compositionally biased region" description="Basic and acidic residues" evidence="7">
    <location>
        <begin position="1259"/>
        <end position="1268"/>
    </location>
</feature>
<feature type="compositionally biased region" description="Polar residues" evidence="7">
    <location>
        <begin position="702"/>
        <end position="718"/>
    </location>
</feature>
<feature type="compositionally biased region" description="Polar residues" evidence="7">
    <location>
        <begin position="243"/>
        <end position="258"/>
    </location>
</feature>
<feature type="compositionally biased region" description="Polar residues" evidence="7">
    <location>
        <begin position="5957"/>
        <end position="5966"/>
    </location>
</feature>
<sequence length="5980" mass="686737">MDSAETSETGKVEVTVSTSDSEELSDDNSPVQVSHSDAEESVILITKVITDNDSSNVNDEKTKNVITHNNVHENNAEKDLSEQTNPPNLNEQQVANPTGKSKEEENIEKEFVDQDEEEVVVVNNMDESISFKVEVIESDMSNNSTSDKQLESHDDNHEDDNSNKSHNNEESGNPINPNIPTTKKLLKDDGNSNLIKSEGEDSIQTPQKDLHGSEEKSQEESGKSVNPNITTIKKQLEDEENRINLTESRGDSSSQTPDSDLLEKSQEELKEPVMPNKTQLNNEGGSKDFSSTEQEFPTNRVDTTGSTKKLHSIRRPAEIQDDDNPKLTKSEHDIRNTEKNMNFSNDEEGPPNNTTTSSAGQSHGSRKSAVTQDDDSPDLTKAELGIISQKKSFDTEGDRKPTNFGGNEERIPNDNTSSVGQLHGTKKSAEIQDDDNPELVKSERGIRDQGKSSNTDEDRKSMNFGDGFDTSSMGQSHSRPIEIKDDDNPELIKSERHINQKKSSNTGEERKSMNFGSDEELSNNTMGSMGQSRNRPIEIKDDDNPELIKSERDMGNQKTLSNTERDRKPVNFGSNEEGLPVDLDNTTSSKTKRSHSTSRLAGIQDDGNSDLKPKHNMRDERKSSNAGEERNSMNFDKEQTDLFITRSTGQPRSTRSSVETQDDDNPESEHDMRNQNALSNTESDRKPVNFGSNEEGHPVDLDNTTSPTKRSHSTSRSVGIQDDGNSDLKKPKHSMRDERKSSNAGEELNSMNFDKEQTDLFITRSTGQRRSTRSSIETQDDDNPELTNSEHDMRNQKILSNTERKPVNFGSNEEGNPVDLDNTTSSTKRSHSTSRSVGIQDDGNSDLKKPKHSMRDERKSSNAGEELNSMNFDKEQTDLFITRSTGQRRSTRSSIETQDDDNPELTNSEHDMRNQKILSNTERKPVNFGSNEEGNPVDLDNTTSSTKRSHSTSRSVGIQDDGNSDLKKPKHSMRDERKSSNDGEERNPMNFDKEQTDLFITRSTGQRRSTRSSVETQDDDNPESEHDMRNQKALSNTERDRKPVNFGSNEEGHPVDLDNTTSSTKRSHSTSRSVGIQDDGNSDLKKPKHSMRDERKSSNAGEELNPMNFDKEQTDLFITRSTGQRRSTRSSVETQDDDNPELTNSEHDMRNQKILSNTERKPVNFGSNEEGHPVDLDNTTSSTKRSHSTSRSVGIQDDGNSDLKKPKHSMRDERKSSNAGEELNSMNFDKEQTDLFITRSTGQPRRTRRSSETQDDEHPELIKSEHGVKSHKKSSHTEEQNLDDEEQKDLFNKTSIRQPNSTKRGIQGGDNNGPKRITDEEFDLFLKTPIIKDHKRDRKITKEETDDESDDEENDIDYYDNIEDKSVNLNKDNHNNFNHPLSSNNSFNDNQNKEFGRLEKNRVSPKQFQQDPNSWKSVGKNTETYQGPTHTISRYKKDSNTASGEGLRKQRTSMPGSLYSENLFDHLPDNNEDQEEGYWKKNVNRLMSGMSVVLNFGNRDDEGTNERINENVNEIRVIFHVHLPEDIEKHGTPVVLGDGKELGLWEKPIVKLHQPFPQTPTYWRSDPVIISLSSFSEINDIQYKYAIHISKYTLRGKDERIAFEGNSNKDNRTLDIGRNDQFDIWKNNYNMPEKYHTSVNNIRDFAFVDYIYNSIKDNNLKDKVMEYQHLLTHHKELTIRALNLKFITNRVEDKPREKRLFLCLLLGYFIPRQDTFYELPKSFPSALLLQSLHGYKLEDLPSGAKDHMYTSITYLVQNNAFQMKFDWLVIFKIAAEVDPDYVFIERLRALKYPSENLLAKFIKGVEMIRPNICDIEFETYVKLAKWLIQLCDNMDSLFKLWDDVLLHNNKFDQRVSKCFTDRIRGNISHDEAVALEYHFKRLSKDYRDRASEVFRDQVILLLENPNRKWTNENINSIKKLLHDNGLNWQSDEVIRSLELISQSHTLELLNIFPEILDDWFRSDFSDTREKKIPKICVIWFKNLLLKLDTNTSNKKSSNESNFIFSVFQQLELMDPLLGQRINIWRDLTAIAIDRVKNCSEDRIFAATKLIAKIKQDNVRELFSEMVKGILNRTTQQSHDQLLNKIRIICDCKATKILEVPNTMSEDILYHIMTRLQNQSTASNTSEHYLNILKASNFWYIILRATGSVAKLNSNPFIKNTKTSINELAGLLLEKTIDIQLLQQILEEYEDEYLFRHFDAAVAKKKALGDVIVSRDEIAKLRKICNNYQIQLDVLSKFYTGFCPAEKVTDVADYIRDVKQHLQNLDKIKVKQALSSDHWAFHEKTMESARNCYKFRRSQTFRNIFDSCIQDDAAATKVEYMAQKLIPIVFEKYNAMCKQLKDWEKLKCSEASLLWKNVSDVNAELDLMEGYKIYKSKRFVQTLDYLSKIPHWIQRLEELEKVVEMEIFKVPHNEDDWLSKSIRILKDDSMKLGQINNFFDYLDRNLSDVNQDCWKLIKELSSAEEFLSFLKKIAEHDIKNLINGVDDHSDERLIQEDAVSSLIQVKQFLFPLMNKNMEDISDLLKELLSVIKKNHTLGEKIALCNSSNMALQNMYNNIQNRGEVTKEKIKNAVLNGTFTFTRDPKEDKCLVYLQYPSKTNVKYNLNEILDLRGRALLIAKPKNTVINKEAEMSKDVMDAFVAQVDIAQEIINIVSMLIQMGHFGYRKLENKLQGTVNMRDYQELLKKELKNWQGTVDRAQQECYYLTFFPARHILAFYDYFTSEKLDKDNEEECKILIRFVNSKAQLPSARKDMKKILRGSKDYFEILTEIGSELERIFRNVPKQSRKLKAAGQRVMSDIVTKGKLFVAACTDKTRVPNIIMSLYANHGYYPEPWQLLICTSSTTMEELTIFIKRSFYASNNGYENHLFCIANLELLDFELQYNLVNQIRSMREIHDQNKDYLLALICCRETGMHHHILDQFSLDVHATNGLNTDTMRGIYRELCQNVIRVSSDSSGQGKTEWIKEASFNKKSIPRSLLISDGMEFGKLVRQFKECKLRPVESLHINIVSSDHPEDVNMFLFELLTLGIVSTHVDIACLPSSETPTHIFIEIASTTEQHLLNSLPMAGCLLFNHLSWNIKNLRVSQEINSPMQVACNYLNLLDRNEIDTKEVLFRTDKAIKDPLPAERCQNLIAKYFFNKNANDISSFRFVEIFINVLADQLVRLSSSQFFTVDNLKLMVKETNTRTLIVKTLIDVSKDFATRSIKTKEAQLESITADDENARLGTIVQWDDSNHLIVFFNSQTPDTISALYRDRKKVHDNVKILLKSQIIGDQTKWELDDYNSMSANALFVKLEYLARKSTEKLELPAYALSGDNLIKMALILLRARANIPVIVCGEAGCGKTSLIAYLAMMVEVQFLALNLHAGIDEGIIMRFMNDASKKAENGEIWLFFDEINTCNHIGLLADLISHRMLNGKHIHPNIRLFSACNPYRIRTRAQSEAGLTNKVKRYEEQSNLVYQVRPLPDQILDYVWDYGVLRPKDELKYIEIMVEKELKKLGHPVFVELLFASQKFIRKVEEPYSVSLRDVKRAITLVKFFSNSLENRPAYKKGHKYPPSGNPTTTTRSYVLALSLCYHSRLYDQNLRKQYRREMGQILQNHKAYVGENMFAKIIREEQEDYINRMQCPPNTANNEALLENVLVMIVCILTRTPLFLIGAPGSSKSLAIRLISSNLRGSDSNDKYFRKLPQIYLIPHQGSSSSTSDGIIKVFDKANKYQETTSNQYPVISVVLLDEVGLAETSPFNPLKVLHSLLEPSYPATGPTVSVIGISNWRLDNSKSSRALLVQRPQFSLDDLVDTAERLLNTRIIGYGQRGALEPLARAYLDYEKHGQTLPNFHGLRDYYALVKRLSLDEMTPENIQMALARNFGGTENSKLYGKYFGNVLKTFNNHRPWVHKPIPIEKLIDSNLDDPDARHLMVIGKSDSIVNLLTYQLKRRDLDPVVILGSQFPDDQDDYSYSVLSRIMMCVEAGRPLILTDLEIIYGSLYDLWNQNYIVVGDKENPKYFTRVALGAYANPMLYVSPNFKCILVMDEKNLASADPPLLNRFEKQKMSISDILNGRQKDLVQQLDGWTKQMSTLVGVNQVTQRNKFTQKDLFIGFDKDETLQSLVIDVSKNNPEANDDEIIEKCKECLIAVATSDGVIRAERSALERDEINRWKHVYFHQQHHDSLYDYFVALFNQEKSLAEPSGNLVIVNTFSNINTDINSCLRGLLNCQVDKLSTFKTEAQLTNRVKHFWLESADHMLILQCDVTTINAGCVKLAKYIIEQYQNEFITKKEKSQIEQKIPMKHACIILHIHRDQEFTPVSFNFMCGWKQVTIETLSRNDIPTSNLLDGTLSDIINSTYRFEKILQQEMLWCLLCMKYPSNDRSVNHIKILSEKILNYPKFIECFKARILEWIDEKTTDDWQYKVASNKQNLYPYASFSLALQAHVRTLIRIPMAKILCALERLSATKTFFYVENDDDLFEFWQQIYKDKKIIKIDDLPDPKPDGYIMPAGSLYDLKFPFSLYFMKQIDNFKRHYEEEIALLQQDEDRVDRTTNELYDWVIEDHLKDFKNNILTSIPQLRNSPLERFPELYFNDFVTVVAANDGGSRNTKMLTIILKLLIGADKVYQPILLHTYWWKNANEVLAQLQLALMAPTTIQNIEIRGTGIIGGSFEKYLVKEITKMMFERICGNLRGAANAYLIDRWQHDVTKVLSLGSKVTRAKNLPALQLLRIVNDLVASKSISLDSVKEIVQLGLSADRQEILSEKFVNTVLDKLDKLEQNEKNLIPKRSFIMRCLGLIPIESNVRLFLYKKLFSNEPFSLMGAIVERIFLKEDAEQDDVFFTLITNPIEALRRSKRLNIINNCLKDLDTNMATLCCDIIEQAFFMNDDLTNLEPFFGHALEALYREGDGAPALQKITSIAYLKEFVRRFWDSFIQEDRNRPIAYNRMEEDDFDSAELINQINNYMNIAHPLIYSLKMYFLRDLRQRDFSIDDVRKFCEAQQRTLPWLGTLNWEDVKDHRLTFNPYCNLPEYNEAEKGFMIFYGVGNRAPFQEFIQNIKKKPTLTAKLTLFGLYFVRLHAIRASREWRHPETQSAEFVTKELAGMNNFPVLFKTITTKILSNKQPLLQIYDSNINNTDLILKSVIAHIIAFHASVEPNSSQLAMYLHRLQDCQNLFILTCTSDSESVVLNAVAAAEGVTRYACKCGMKYVIANCGGAVTTSTCPNCKSIIGGTQYTPAAGNTRIDSEPIAQVSANDQAGYIGEPINLTLTHSVRSLPPTSYRILHLIVHALIGASSPQSLAFLRKNNQNATDAEKYCMDHIRSDWAVLKNILNCSDENLALMFHSLISSMTEKPLPNQQIKSSADRENWETEFHRNYIAPQTRNITETATNYRMKLNAALTKIQKNNVIEGEINQTLVMDKQYRVENLPALWRSIGLVNFESFRAYYMSDLAKNKNNYPFLSIFFKYAEQLELLKHLLPIVKFVQILNSKLGYQLTRQKAREMSFRQFIEKESNEGENREIFNSLKTAFDDFAKGWNTVLPFVKRYQCHELPREKPNMAYKLPVVFGLMEPKDTGILLCAILDFLVNLQNKFLGEIMSIPPGACKSLKFLDEPTFNVEQTVSSTSKINTPSGYYLQSMRIDHARSANIINFDWDDEILAYSQRNLAVAKGQDIIYDLTKIEAELANILVFEKVHIETQPESQLYLEPFPYHMELFQGCMRILSDIKNLITQEPIPADKMNLLGVSGLSSSFMFSQEPTFDNASEILSSLEILLCFVKRTAVGDGEIPIKDYISRWMKLSSLSAHEGFSRFLNIDLRLKHLVALYEFVEEQVANLKIKYIHDKYKAPLSVEMRNAINQSVDFEQQTTTKEMIPAEAFAKALKRFMLRFLTLENQKEMEPLYVYLTDNSLNFWPSTIPEERIDALFPDNLMVANTYEAYEFTMNRIENTINTMNSMNPMIQTNLINPINSTWQANVKGNQRNMSINRNPRKPRGGSRFDVT</sequence>
<dbReference type="Pfam" id="PF20173">
    <property type="entry name" value="ZnF_RZ-type"/>
    <property type="match status" value="1"/>
</dbReference>
<feature type="compositionally biased region" description="Basic and acidic residues" evidence="7">
    <location>
        <begin position="726"/>
        <end position="741"/>
    </location>
</feature>
<keyword evidence="3" id="KW-0479">Metal-binding</keyword>
<dbReference type="PANTHER" id="PTHR22605">
    <property type="entry name" value="RZ-TYPE DOMAIN-CONTAINING PROTEIN"/>
    <property type="match status" value="1"/>
</dbReference>
<dbReference type="InterPro" id="IPR031248">
    <property type="entry name" value="RNF213"/>
</dbReference>
<evidence type="ECO:0000256" key="4">
    <source>
        <dbReference type="ARBA" id="ARBA00022771"/>
    </source>
</evidence>
<evidence type="ECO:0000256" key="1">
    <source>
        <dbReference type="ARBA" id="ARBA00004496"/>
    </source>
</evidence>
<feature type="compositionally biased region" description="Basic and acidic residues" evidence="7">
    <location>
        <begin position="315"/>
        <end position="338"/>
    </location>
</feature>
<feature type="compositionally biased region" description="Polar residues" evidence="7">
    <location>
        <begin position="276"/>
        <end position="307"/>
    </location>
</feature>
<dbReference type="PROSITE" id="PS51981">
    <property type="entry name" value="ZF_RZ"/>
    <property type="match status" value="1"/>
</dbReference>
<keyword evidence="6" id="KW-0391">Immunity</keyword>
<dbReference type="Proteomes" id="UP000615446">
    <property type="component" value="Unassembled WGS sequence"/>
</dbReference>
<dbReference type="GO" id="GO:0004842">
    <property type="term" value="F:ubiquitin-protein transferase activity"/>
    <property type="evidence" value="ECO:0007669"/>
    <property type="project" value="InterPro"/>
</dbReference>
<feature type="compositionally biased region" description="Acidic residues" evidence="7">
    <location>
        <begin position="1344"/>
        <end position="1357"/>
    </location>
</feature>
<feature type="compositionally biased region" description="Polar residues" evidence="7">
    <location>
        <begin position="1404"/>
        <end position="1432"/>
    </location>
</feature>
<dbReference type="EMBL" id="BLAL01000017">
    <property type="protein sequence ID" value="GES75764.1"/>
    <property type="molecule type" value="Genomic_DNA"/>
</dbReference>
<evidence type="ECO:0000256" key="6">
    <source>
        <dbReference type="ARBA" id="ARBA00022859"/>
    </source>
</evidence>
<dbReference type="OrthoDB" id="2400221at2759"/>
<feature type="compositionally biased region" description="Polar residues" evidence="7">
    <location>
        <begin position="645"/>
        <end position="659"/>
    </location>
</feature>
<comment type="subcellular location">
    <subcellularLocation>
        <location evidence="1">Cytoplasm</location>
    </subcellularLocation>
</comment>
<feature type="region of interest" description="Disordered" evidence="7">
    <location>
        <begin position="1335"/>
        <end position="1357"/>
    </location>
</feature>
<feature type="compositionally biased region" description="Polar residues" evidence="7">
    <location>
        <begin position="1"/>
        <end position="19"/>
    </location>
</feature>
<accession>A0A8H3KXX3</accession>
<comment type="caution">
    <text evidence="9">The sequence shown here is derived from an EMBL/GenBank/DDBJ whole genome shotgun (WGS) entry which is preliminary data.</text>
</comment>
<feature type="compositionally biased region" description="Low complexity" evidence="7">
    <location>
        <begin position="1001"/>
        <end position="1013"/>
    </location>
</feature>
<evidence type="ECO:0000313" key="10">
    <source>
        <dbReference type="Proteomes" id="UP000615446"/>
    </source>
</evidence>
<dbReference type="SUPFAM" id="SSF52540">
    <property type="entry name" value="P-loop containing nucleoside triphosphate hydrolases"/>
    <property type="match status" value="2"/>
</dbReference>
<protein>
    <recommendedName>
        <fullName evidence="8">RZ-type domain-containing protein</fullName>
    </recommendedName>
</protein>
<evidence type="ECO:0000259" key="8">
    <source>
        <dbReference type="PROSITE" id="PS51981"/>
    </source>
</evidence>
<feature type="compositionally biased region" description="Basic and acidic residues" evidence="7">
    <location>
        <begin position="100"/>
        <end position="112"/>
    </location>
</feature>
<keyword evidence="2" id="KW-0963">Cytoplasm</keyword>
<evidence type="ECO:0000256" key="5">
    <source>
        <dbReference type="ARBA" id="ARBA00022833"/>
    </source>
</evidence>
<evidence type="ECO:0000256" key="2">
    <source>
        <dbReference type="ARBA" id="ARBA00022490"/>
    </source>
</evidence>
<gene>
    <name evidence="9" type="ORF">RCL2_000317500</name>
</gene>
<dbReference type="CDD" id="cd00009">
    <property type="entry name" value="AAA"/>
    <property type="match status" value="1"/>
</dbReference>
<dbReference type="GO" id="GO:0008270">
    <property type="term" value="F:zinc ion binding"/>
    <property type="evidence" value="ECO:0007669"/>
    <property type="project" value="UniProtKB-KW"/>
</dbReference>
<feature type="compositionally biased region" description="Basic and acidic residues" evidence="7">
    <location>
        <begin position="609"/>
        <end position="640"/>
    </location>
</feature>
<feature type="compositionally biased region" description="Basic and acidic residues" evidence="7">
    <location>
        <begin position="845"/>
        <end position="860"/>
    </location>
</feature>
<dbReference type="GO" id="GO:0002376">
    <property type="term" value="P:immune system process"/>
    <property type="evidence" value="ECO:0007669"/>
    <property type="project" value="UniProtKB-KW"/>
</dbReference>
<feature type="domain" description="RZ-type" evidence="8">
    <location>
        <begin position="5161"/>
        <end position="5236"/>
    </location>
</feature>
<dbReference type="InterPro" id="IPR027417">
    <property type="entry name" value="P-loop_NTPase"/>
</dbReference>
<keyword evidence="5" id="KW-0862">Zinc</keyword>
<dbReference type="InterPro" id="IPR003593">
    <property type="entry name" value="AAA+_ATPase"/>
</dbReference>
<evidence type="ECO:0000256" key="7">
    <source>
        <dbReference type="SAM" id="MobiDB-lite"/>
    </source>
</evidence>
<feature type="compositionally biased region" description="Low complexity" evidence="7">
    <location>
        <begin position="882"/>
        <end position="894"/>
    </location>
</feature>
<feature type="compositionally biased region" description="Low complexity" evidence="7">
    <location>
        <begin position="1119"/>
        <end position="1131"/>
    </location>
</feature>
<feature type="compositionally biased region" description="Basic and acidic residues" evidence="7">
    <location>
        <begin position="70"/>
        <end position="81"/>
    </location>
</feature>
<name>A0A8H3KXX3_9GLOM</name>
<feature type="compositionally biased region" description="Low complexity" evidence="7">
    <location>
        <begin position="763"/>
        <end position="775"/>
    </location>
</feature>
<feature type="region of interest" description="Disordered" evidence="7">
    <location>
        <begin position="1401"/>
        <end position="1458"/>
    </location>
</feature>
<feature type="compositionally biased region" description="Basic and acidic residues" evidence="7">
    <location>
        <begin position="148"/>
        <end position="169"/>
    </location>
</feature>
<dbReference type="PANTHER" id="PTHR22605:SF1">
    <property type="entry name" value="RZ-TYPE DOMAIN-CONTAINING PROTEIN"/>
    <property type="match status" value="1"/>
</dbReference>
<feature type="compositionally biased region" description="Polar residues" evidence="7">
    <location>
        <begin position="82"/>
        <end position="99"/>
    </location>
</feature>
<dbReference type="InterPro" id="IPR046439">
    <property type="entry name" value="ZF_RZ_dom"/>
</dbReference>
<feature type="region of interest" description="Disordered" evidence="7">
    <location>
        <begin position="5957"/>
        <end position="5980"/>
    </location>
</feature>
<feature type="compositionally biased region" description="Basic and acidic residues" evidence="7">
    <location>
        <begin position="438"/>
        <end position="461"/>
    </location>
</feature>
<proteinExistence type="predicted"/>
<feature type="compositionally biased region" description="Basic and acidic residues" evidence="7">
    <location>
        <begin position="1082"/>
        <end position="1097"/>
    </location>
</feature>
<feature type="compositionally biased region" description="Polar residues" evidence="7">
    <location>
        <begin position="469"/>
        <end position="478"/>
    </location>
</feature>
<dbReference type="SMART" id="SM00382">
    <property type="entry name" value="AAA"/>
    <property type="match status" value="2"/>
</dbReference>
<dbReference type="GO" id="GO:0016887">
    <property type="term" value="F:ATP hydrolysis activity"/>
    <property type="evidence" value="ECO:0007669"/>
    <property type="project" value="InterPro"/>
</dbReference>
<feature type="compositionally biased region" description="Polar residues" evidence="7">
    <location>
        <begin position="522"/>
        <end position="534"/>
    </location>
</feature>
<dbReference type="Gene3D" id="3.40.50.300">
    <property type="entry name" value="P-loop containing nucleotide triphosphate hydrolases"/>
    <property type="match status" value="2"/>
</dbReference>
<feature type="region of interest" description="Disordered" evidence="7">
    <location>
        <begin position="137"/>
        <end position="1318"/>
    </location>
</feature>
<feature type="compositionally biased region" description="Basic and acidic residues" evidence="7">
    <location>
        <begin position="546"/>
        <end position="555"/>
    </location>
</feature>
<evidence type="ECO:0000256" key="3">
    <source>
        <dbReference type="ARBA" id="ARBA00022723"/>
    </source>
</evidence>
<feature type="compositionally biased region" description="Basic and acidic residues" evidence="7">
    <location>
        <begin position="964"/>
        <end position="996"/>
    </location>
</feature>
<evidence type="ECO:0000313" key="9">
    <source>
        <dbReference type="EMBL" id="GES75764.1"/>
    </source>
</evidence>
<feature type="region of interest" description="Disordered" evidence="7">
    <location>
        <begin position="1"/>
        <end position="119"/>
    </location>
</feature>
<feature type="compositionally biased region" description="Basic and acidic residues" evidence="7">
    <location>
        <begin position="261"/>
        <end position="271"/>
    </location>
</feature>
<reference evidence="9" key="1">
    <citation type="submission" date="2019-10" db="EMBL/GenBank/DDBJ databases">
        <title>Conservation and host-specific expression of non-tandemly repeated heterogenous ribosome RNA gene in arbuscular mycorrhizal fungi.</title>
        <authorList>
            <person name="Maeda T."/>
            <person name="Kobayashi Y."/>
            <person name="Nakagawa T."/>
            <person name="Ezawa T."/>
            <person name="Yamaguchi K."/>
            <person name="Bino T."/>
            <person name="Nishimoto Y."/>
            <person name="Shigenobu S."/>
            <person name="Kawaguchi M."/>
        </authorList>
    </citation>
    <scope>NUCLEOTIDE SEQUENCE</scope>
    <source>
        <strain evidence="9">HR1</strain>
    </source>
</reference>
<feature type="compositionally biased region" description="Basic and acidic residues" evidence="7">
    <location>
        <begin position="1201"/>
        <end position="1216"/>
    </location>
</feature>
<feature type="compositionally biased region" description="Basic and acidic residues" evidence="7">
    <location>
        <begin position="391"/>
        <end position="412"/>
    </location>
</feature>
<feature type="compositionally biased region" description="Polar residues" evidence="7">
    <location>
        <begin position="1292"/>
        <end position="1304"/>
    </location>
</feature>
<dbReference type="GO" id="GO:0005737">
    <property type="term" value="C:cytoplasm"/>
    <property type="evidence" value="ECO:0007669"/>
    <property type="project" value="UniProtKB-SubCell"/>
</dbReference>
<keyword evidence="4" id="KW-0863">Zinc-finger</keyword>
<feature type="compositionally biased region" description="Polar residues" evidence="7">
    <location>
        <begin position="351"/>
        <end position="371"/>
    </location>
</feature>
<feature type="compositionally biased region" description="Basic and acidic residues" evidence="7">
    <location>
        <begin position="208"/>
        <end position="222"/>
    </location>
</feature>